<evidence type="ECO:0000256" key="5">
    <source>
        <dbReference type="ARBA" id="ARBA00023136"/>
    </source>
</evidence>
<evidence type="ECO:0000256" key="2">
    <source>
        <dbReference type="ARBA" id="ARBA00022475"/>
    </source>
</evidence>
<organism evidence="7 8">
    <name type="scientific">Megasphaera stantonii</name>
    <dbReference type="NCBI Taxonomy" id="2144175"/>
    <lineage>
        <taxon>Bacteria</taxon>
        <taxon>Bacillati</taxon>
        <taxon>Bacillota</taxon>
        <taxon>Negativicutes</taxon>
        <taxon>Veillonellales</taxon>
        <taxon>Veillonellaceae</taxon>
        <taxon>Megasphaera</taxon>
    </lineage>
</organism>
<proteinExistence type="predicted"/>
<keyword evidence="4 6" id="KW-1133">Transmembrane helix</keyword>
<feature type="transmembrane region" description="Helical" evidence="6">
    <location>
        <begin position="37"/>
        <end position="62"/>
    </location>
</feature>
<dbReference type="InterPro" id="IPR001123">
    <property type="entry name" value="LeuE-type"/>
</dbReference>
<evidence type="ECO:0000256" key="6">
    <source>
        <dbReference type="SAM" id="Phobius"/>
    </source>
</evidence>
<dbReference type="GO" id="GO:0015171">
    <property type="term" value="F:amino acid transmembrane transporter activity"/>
    <property type="evidence" value="ECO:0007669"/>
    <property type="project" value="TreeGrafter"/>
</dbReference>
<sequence>MQFFLQGLTMGLAYVAPIGMQNLFVINAALTSSRRRALLTALIVLFFDATLSISCFYGVGALMDRYEWLQALILCIGSLIVMSIGVNLIRSRQDEIAQSGQRMPLGKTISKACVVTWFNPQAILDGTMMLGAFHVTLSMSQATPFMAGVVSASFLWFFGLTFFISLYSHKFNTKALRIVNVVCGAVIAFYGAKLFWNFLQLMGWV</sequence>
<evidence type="ECO:0000256" key="1">
    <source>
        <dbReference type="ARBA" id="ARBA00004651"/>
    </source>
</evidence>
<dbReference type="RefSeq" id="WP_107195415.1">
    <property type="nucleotide sequence ID" value="NZ_CP029462.1"/>
</dbReference>
<feature type="transmembrane region" description="Helical" evidence="6">
    <location>
        <begin position="68"/>
        <end position="89"/>
    </location>
</feature>
<name>A0A346B0D2_9FIRM</name>
<dbReference type="PANTHER" id="PTHR30086">
    <property type="entry name" value="ARGININE EXPORTER PROTEIN ARGO"/>
    <property type="match status" value="1"/>
</dbReference>
<dbReference type="EMBL" id="CP029462">
    <property type="protein sequence ID" value="AXL21575.1"/>
    <property type="molecule type" value="Genomic_DNA"/>
</dbReference>
<reference evidence="7 8" key="1">
    <citation type="submission" date="2018-05" db="EMBL/GenBank/DDBJ databases">
        <title>Complete genome sequence of Megasphaera sp. AJH120T, isolated from the ceca of a chicken.</title>
        <authorList>
            <person name="Maki J."/>
            <person name="Looft T."/>
        </authorList>
    </citation>
    <scope>NUCLEOTIDE SEQUENCE [LARGE SCALE GENOMIC DNA]</scope>
    <source>
        <strain evidence="7 8">AJH120</strain>
    </source>
</reference>
<dbReference type="AlphaFoldDB" id="A0A346B0D2"/>
<accession>A0A346B0D2</accession>
<dbReference type="OrthoDB" id="5638726at2"/>
<comment type="subcellular location">
    <subcellularLocation>
        <location evidence="1">Cell membrane</location>
        <topology evidence="1">Multi-pass membrane protein</topology>
    </subcellularLocation>
</comment>
<evidence type="ECO:0000313" key="7">
    <source>
        <dbReference type="EMBL" id="AXL21575.1"/>
    </source>
</evidence>
<feature type="transmembrane region" description="Helical" evidence="6">
    <location>
        <begin position="12"/>
        <end position="30"/>
    </location>
</feature>
<keyword evidence="3 6" id="KW-0812">Transmembrane</keyword>
<dbReference type="KEGG" id="meg:DKB62_08350"/>
<dbReference type="GO" id="GO:0005886">
    <property type="term" value="C:plasma membrane"/>
    <property type="evidence" value="ECO:0007669"/>
    <property type="project" value="UniProtKB-SubCell"/>
</dbReference>
<dbReference type="Pfam" id="PF01810">
    <property type="entry name" value="LysE"/>
    <property type="match status" value="1"/>
</dbReference>
<keyword evidence="8" id="KW-1185">Reference proteome</keyword>
<evidence type="ECO:0000313" key="8">
    <source>
        <dbReference type="Proteomes" id="UP000254337"/>
    </source>
</evidence>
<gene>
    <name evidence="7" type="ORF">DKB62_08350</name>
</gene>
<dbReference type="PANTHER" id="PTHR30086:SF20">
    <property type="entry name" value="ARGININE EXPORTER PROTEIN ARGO-RELATED"/>
    <property type="match status" value="1"/>
</dbReference>
<feature type="transmembrane region" description="Helical" evidence="6">
    <location>
        <begin position="178"/>
        <end position="199"/>
    </location>
</feature>
<evidence type="ECO:0000256" key="4">
    <source>
        <dbReference type="ARBA" id="ARBA00022989"/>
    </source>
</evidence>
<dbReference type="Proteomes" id="UP000254337">
    <property type="component" value="Chromosome"/>
</dbReference>
<protein>
    <submittedName>
        <fullName evidence="7">L-lysine permease</fullName>
    </submittedName>
</protein>
<evidence type="ECO:0000256" key="3">
    <source>
        <dbReference type="ARBA" id="ARBA00022692"/>
    </source>
</evidence>
<feature type="transmembrane region" description="Helical" evidence="6">
    <location>
        <begin position="145"/>
        <end position="166"/>
    </location>
</feature>
<keyword evidence="5 6" id="KW-0472">Membrane</keyword>
<keyword evidence="2" id="KW-1003">Cell membrane</keyword>
<feature type="transmembrane region" description="Helical" evidence="6">
    <location>
        <begin position="109"/>
        <end position="133"/>
    </location>
</feature>